<feature type="region of interest" description="Disordered" evidence="1">
    <location>
        <begin position="177"/>
        <end position="200"/>
    </location>
</feature>
<sequence>MELLRKHREVYAKRSDIMGRKRKIPSSKSRPAVLTRSMAATAGTTNNGQTLVANDLDGPSTENEMEMLTKYNNTIVQLKRLQMMLVHRDKKIKIISRQNSYLKLQLTRTDQHCTELNLKKKDPLNELPCTPVSSTCLSGTVDSNLEDLNSTEPLNKQIVESKNLASSQGDNVVLDSSLDQLKPSPKKQHKTKNTSTRPRNLGKMREFIVVTENGGYYTCLGDFDPNEDRDVCYRKRDLELPSWRIKSFSNGFPMDAADICSETIEQIQYYSKCEKSEQKRKRWDLQRARELRQIDYLKEGRYKKSLQNLNNENTEQDMRSLLPNPDGIDVVRVTDNLPVSAFGCNLHIKKNAGSYKFHYSQWCNDGTGPLQEDKEQEIPPLEGGDPWRCECKV</sequence>
<dbReference type="PANTHER" id="PTHR21656:SF2">
    <property type="entry name" value="MALE-SPECIFIC LETHAL 1 HOMOLOG"/>
    <property type="match status" value="1"/>
</dbReference>
<dbReference type="OrthoDB" id="6022555at2759"/>
<evidence type="ECO:0000259" key="2">
    <source>
        <dbReference type="SMART" id="SM01300"/>
    </source>
</evidence>
<dbReference type="EMBL" id="CABPRJ010002368">
    <property type="protein sequence ID" value="VVC43192.1"/>
    <property type="molecule type" value="Genomic_DNA"/>
</dbReference>
<dbReference type="PANTHER" id="PTHR21656">
    <property type="entry name" value="MALE-SPECIFIC LETHAL-1 PROTEIN"/>
    <property type="match status" value="1"/>
</dbReference>
<dbReference type="Gene3D" id="6.10.250.2000">
    <property type="match status" value="1"/>
</dbReference>
<dbReference type="InterPro" id="IPR026711">
    <property type="entry name" value="Msl-1"/>
</dbReference>
<gene>
    <name evidence="3" type="ORF">CINCED_3A016462</name>
</gene>
<keyword evidence="4" id="KW-1185">Reference proteome</keyword>
<dbReference type="GO" id="GO:0003682">
    <property type="term" value="F:chromatin binding"/>
    <property type="evidence" value="ECO:0007669"/>
    <property type="project" value="TreeGrafter"/>
</dbReference>
<dbReference type="SMART" id="SM01300">
    <property type="entry name" value="PEHE"/>
    <property type="match status" value="1"/>
</dbReference>
<proteinExistence type="predicted"/>
<dbReference type="AlphaFoldDB" id="A0A5E4NL03"/>
<feature type="domain" description="PEHE" evidence="2">
    <location>
        <begin position="238"/>
        <end position="351"/>
    </location>
</feature>
<dbReference type="Pfam" id="PF15275">
    <property type="entry name" value="PEHE"/>
    <property type="match status" value="1"/>
</dbReference>
<evidence type="ECO:0000313" key="4">
    <source>
        <dbReference type="Proteomes" id="UP000325440"/>
    </source>
</evidence>
<reference evidence="3 4" key="1">
    <citation type="submission" date="2019-08" db="EMBL/GenBank/DDBJ databases">
        <authorList>
            <person name="Alioto T."/>
            <person name="Alioto T."/>
            <person name="Gomez Garrido J."/>
        </authorList>
    </citation>
    <scope>NUCLEOTIDE SEQUENCE [LARGE SCALE GENOMIC DNA]</scope>
</reference>
<evidence type="ECO:0000313" key="3">
    <source>
        <dbReference type="EMBL" id="VVC43192.1"/>
    </source>
</evidence>
<organism evidence="3 4">
    <name type="scientific">Cinara cedri</name>
    <dbReference type="NCBI Taxonomy" id="506608"/>
    <lineage>
        <taxon>Eukaryota</taxon>
        <taxon>Metazoa</taxon>
        <taxon>Ecdysozoa</taxon>
        <taxon>Arthropoda</taxon>
        <taxon>Hexapoda</taxon>
        <taxon>Insecta</taxon>
        <taxon>Pterygota</taxon>
        <taxon>Neoptera</taxon>
        <taxon>Paraneoptera</taxon>
        <taxon>Hemiptera</taxon>
        <taxon>Sternorrhyncha</taxon>
        <taxon>Aphidomorpha</taxon>
        <taxon>Aphidoidea</taxon>
        <taxon>Aphididae</taxon>
        <taxon>Lachninae</taxon>
        <taxon>Cinara</taxon>
    </lineage>
</organism>
<evidence type="ECO:0000256" key="1">
    <source>
        <dbReference type="SAM" id="MobiDB-lite"/>
    </source>
</evidence>
<dbReference type="Proteomes" id="UP000325440">
    <property type="component" value="Unassembled WGS sequence"/>
</dbReference>
<name>A0A5E4NL03_9HEMI</name>
<dbReference type="InterPro" id="IPR029332">
    <property type="entry name" value="PEHE_dom"/>
</dbReference>
<protein>
    <submittedName>
        <fullName evidence="3">PEHE domain</fullName>
    </submittedName>
</protein>
<dbReference type="GO" id="GO:0072487">
    <property type="term" value="C:MSL complex"/>
    <property type="evidence" value="ECO:0007669"/>
    <property type="project" value="InterPro"/>
</dbReference>
<accession>A0A5E4NL03</accession>